<evidence type="ECO:0000313" key="4">
    <source>
        <dbReference type="Proteomes" id="UP000240542"/>
    </source>
</evidence>
<sequence length="218" mass="23792">MTSTSLKQRLTTQVVRQFGRPRGVLGRLAGWVMAHRATNRRRNLWVVSLLDVRPTDRVLEVGFGPGLAIAELARHASRGRVYGIDHSDVMTRRARRRNAAAIRAGRVDLRHAPVDRLPHFDTPLDAVVAVNSLGFWPDPVRRLGELRGLLRPGGRIALAGQPRCAGATADTTARAGRELHDLLTRAGFTRARVETLPLSPPVACVLAVNPVEGGADHD</sequence>
<dbReference type="Pfam" id="PF13649">
    <property type="entry name" value="Methyltransf_25"/>
    <property type="match status" value="1"/>
</dbReference>
<proteinExistence type="predicted"/>
<organism evidence="3 4">
    <name type="scientific">Murinocardiopsis flavida</name>
    <dbReference type="NCBI Taxonomy" id="645275"/>
    <lineage>
        <taxon>Bacteria</taxon>
        <taxon>Bacillati</taxon>
        <taxon>Actinomycetota</taxon>
        <taxon>Actinomycetes</taxon>
        <taxon>Streptosporangiales</taxon>
        <taxon>Nocardiopsidaceae</taxon>
        <taxon>Murinocardiopsis</taxon>
    </lineage>
</organism>
<keyword evidence="3" id="KW-0489">Methyltransferase</keyword>
<reference evidence="3 4" key="1">
    <citation type="submission" date="2018-03" db="EMBL/GenBank/DDBJ databases">
        <title>Genomic Encyclopedia of Archaeal and Bacterial Type Strains, Phase II (KMG-II): from individual species to whole genera.</title>
        <authorList>
            <person name="Goeker M."/>
        </authorList>
    </citation>
    <scope>NUCLEOTIDE SEQUENCE [LARGE SCALE GENOMIC DNA]</scope>
    <source>
        <strain evidence="3 4">DSM 45312</strain>
    </source>
</reference>
<dbReference type="RefSeq" id="WP_211301250.1">
    <property type="nucleotide sequence ID" value="NZ_PYGA01000006.1"/>
</dbReference>
<dbReference type="InterPro" id="IPR029063">
    <property type="entry name" value="SAM-dependent_MTases_sf"/>
</dbReference>
<evidence type="ECO:0000256" key="1">
    <source>
        <dbReference type="ARBA" id="ARBA00022679"/>
    </source>
</evidence>
<dbReference type="GO" id="GO:0008168">
    <property type="term" value="F:methyltransferase activity"/>
    <property type="evidence" value="ECO:0007669"/>
    <property type="project" value="UniProtKB-KW"/>
</dbReference>
<keyword evidence="4" id="KW-1185">Reference proteome</keyword>
<dbReference type="CDD" id="cd02440">
    <property type="entry name" value="AdoMet_MTases"/>
    <property type="match status" value="1"/>
</dbReference>
<keyword evidence="1 3" id="KW-0808">Transferase</keyword>
<dbReference type="EMBL" id="PYGA01000006">
    <property type="protein sequence ID" value="PSK98027.1"/>
    <property type="molecule type" value="Genomic_DNA"/>
</dbReference>
<dbReference type="AlphaFoldDB" id="A0A2P8DLC6"/>
<accession>A0A2P8DLC6</accession>
<feature type="domain" description="Methyltransferase" evidence="2">
    <location>
        <begin position="58"/>
        <end position="154"/>
    </location>
</feature>
<name>A0A2P8DLC6_9ACTN</name>
<evidence type="ECO:0000259" key="2">
    <source>
        <dbReference type="Pfam" id="PF13649"/>
    </source>
</evidence>
<dbReference type="GO" id="GO:0032259">
    <property type="term" value="P:methylation"/>
    <property type="evidence" value="ECO:0007669"/>
    <property type="project" value="UniProtKB-KW"/>
</dbReference>
<dbReference type="Proteomes" id="UP000240542">
    <property type="component" value="Unassembled WGS sequence"/>
</dbReference>
<gene>
    <name evidence="3" type="ORF">CLV63_10675</name>
</gene>
<dbReference type="InterPro" id="IPR041698">
    <property type="entry name" value="Methyltransf_25"/>
</dbReference>
<dbReference type="Gene3D" id="3.40.50.150">
    <property type="entry name" value="Vaccinia Virus protein VP39"/>
    <property type="match status" value="1"/>
</dbReference>
<dbReference type="PANTHER" id="PTHR43861">
    <property type="entry name" value="TRANS-ACONITATE 2-METHYLTRANSFERASE-RELATED"/>
    <property type="match status" value="1"/>
</dbReference>
<protein>
    <submittedName>
        <fullName evidence="3">Methyltransferase family protein</fullName>
    </submittedName>
</protein>
<dbReference type="SUPFAM" id="SSF53335">
    <property type="entry name" value="S-adenosyl-L-methionine-dependent methyltransferases"/>
    <property type="match status" value="1"/>
</dbReference>
<evidence type="ECO:0000313" key="3">
    <source>
        <dbReference type="EMBL" id="PSK98027.1"/>
    </source>
</evidence>
<comment type="caution">
    <text evidence="3">The sequence shown here is derived from an EMBL/GenBank/DDBJ whole genome shotgun (WGS) entry which is preliminary data.</text>
</comment>